<reference evidence="2" key="1">
    <citation type="submission" date="2017-05" db="UniProtKB">
        <authorList>
            <consortium name="EnsemblMetazoa"/>
        </authorList>
    </citation>
    <scope>IDENTIFICATION</scope>
</reference>
<evidence type="ECO:0000259" key="1">
    <source>
        <dbReference type="Pfam" id="PF24764"/>
    </source>
</evidence>
<dbReference type="InParanoid" id="A0A1X7T6U0"/>
<dbReference type="Pfam" id="PF24764">
    <property type="entry name" value="rva_4"/>
    <property type="match status" value="1"/>
</dbReference>
<dbReference type="OMA" id="CSTKEIQ"/>
<proteinExistence type="predicted"/>
<dbReference type="InterPro" id="IPR058913">
    <property type="entry name" value="Integrase_dom_put"/>
</dbReference>
<feature type="domain" description="Integrase core" evidence="1">
    <location>
        <begin position="115"/>
        <end position="150"/>
    </location>
</feature>
<evidence type="ECO:0000313" key="2">
    <source>
        <dbReference type="EnsemblMetazoa" id="Aqu2.1.10235_001"/>
    </source>
</evidence>
<dbReference type="PANTHER" id="PTHR46791">
    <property type="entry name" value="EXPRESSED PROTEIN"/>
    <property type="match status" value="1"/>
</dbReference>
<dbReference type="PANTHER" id="PTHR46791:SF13">
    <property type="entry name" value="CLR5 DOMAIN-CONTAINING PROTEIN"/>
    <property type="match status" value="1"/>
</dbReference>
<protein>
    <recommendedName>
        <fullName evidence="1">Integrase core domain-containing protein</fullName>
    </recommendedName>
</protein>
<dbReference type="AlphaFoldDB" id="A0A1X7T6U0"/>
<name>A0A1X7T6U0_AMPQE</name>
<accession>A0A1X7T6U0</accession>
<organism evidence="2">
    <name type="scientific">Amphimedon queenslandica</name>
    <name type="common">Sponge</name>
    <dbReference type="NCBI Taxonomy" id="400682"/>
    <lineage>
        <taxon>Eukaryota</taxon>
        <taxon>Metazoa</taxon>
        <taxon>Porifera</taxon>
        <taxon>Demospongiae</taxon>
        <taxon>Heteroscleromorpha</taxon>
        <taxon>Haplosclerida</taxon>
        <taxon>Niphatidae</taxon>
        <taxon>Amphimedon</taxon>
    </lineage>
</organism>
<dbReference type="EnsemblMetazoa" id="Aqu2.1.10235_001">
    <property type="protein sequence ID" value="Aqu2.1.10235_001"/>
    <property type="gene ID" value="Aqu2.1.10235"/>
</dbReference>
<sequence>MAELKSVISELKRIGCSTKEIQYILQPVKQISLRHIQRITNGLGSGARNSLEDVMKAINEELKGPGSLLGYRSLWHRLQMKYKLSVSRDTVMMLLAVMDPDGTKVRKSRRLKRRVYLNKGPNYLWHLDGYDKLKPYGITIYGCIDGQYVLKVVQGYSGRIGAQKILHFL</sequence>
<dbReference type="OrthoDB" id="6126625at2759"/>